<gene>
    <name evidence="7" type="ORF">Pcinc_021362</name>
</gene>
<feature type="signal peptide" evidence="5">
    <location>
        <begin position="1"/>
        <end position="19"/>
    </location>
</feature>
<name>A0AAE1KII1_PETCI</name>
<sequence>MKVVVWVLVLVMGVGVVVSSSGVDTPPNVLVLLADDLGIGDLGCYGNTTINTPNIDRLASEGVRLTHHLAASAMCTPSRAALFTSRYPTRYGLEENATIQIPVILHTASPVGLPADEVTLATALKAADYTTALVGRVQGPSTTASSPSTESHYSLPGVRRPWSLLQVLIHSPQVPGLVCVVGSVVWSLVMGYRKNILSTTSVLTLLLFIHVAVLAPIWFTLAHSSLDPFVHEAIGISSWLHTRVNSHLFRDDALVERPIRLEGLTQQLVDESRAFLTAHAHDHKPFFLVHSFAHVHVPMFSSQHMKGHSRHGRYGDNIEELDEGVGAILDTLRELGLEDNTLVYFTSDHGGHLEAVEPGTMERIGGHNGRFKGGKRQGGSEGGIRVPGLYRWPGILPTGVTVDVPTSLMDLMPTVLSLTGLPNITQLVPHSADKELDGVDISEVLLQKEVYGGKTTDRRRIFMHHCGQDIHALRLHTGEHVYKLYLYKARWHEGSTQCGWGAYKSCTCFDDVIDVRKEPQLYDLTRDPYEDNPPISPDTPEYQTVTEELLGYLQKWRARIHLPPSQLSTMENVKWNMWYQP</sequence>
<dbReference type="AlphaFoldDB" id="A0AAE1KII1"/>
<feature type="transmembrane region" description="Helical" evidence="4">
    <location>
        <begin position="173"/>
        <end position="190"/>
    </location>
</feature>
<dbReference type="InterPro" id="IPR050738">
    <property type="entry name" value="Sulfatase"/>
</dbReference>
<dbReference type="Pfam" id="PF14707">
    <property type="entry name" value="Sulfatase_C"/>
    <property type="match status" value="1"/>
</dbReference>
<dbReference type="PANTHER" id="PTHR42693:SF49">
    <property type="entry name" value="SULFATASE N-TERMINAL DOMAIN-CONTAINING PROTEIN"/>
    <property type="match status" value="1"/>
</dbReference>
<keyword evidence="5" id="KW-0732">Signal</keyword>
<dbReference type="InterPro" id="IPR000917">
    <property type="entry name" value="Sulfatase_N"/>
</dbReference>
<dbReference type="PANTHER" id="PTHR42693">
    <property type="entry name" value="ARYLSULFATASE FAMILY MEMBER"/>
    <property type="match status" value="1"/>
</dbReference>
<dbReference type="Pfam" id="PF00884">
    <property type="entry name" value="Sulfatase"/>
    <property type="match status" value="2"/>
</dbReference>
<dbReference type="Proteomes" id="UP001286313">
    <property type="component" value="Unassembled WGS sequence"/>
</dbReference>
<feature type="domain" description="Sulfatase N-terminal" evidence="6">
    <location>
        <begin position="261"/>
        <end position="420"/>
    </location>
</feature>
<dbReference type="Gene3D" id="3.40.720.10">
    <property type="entry name" value="Alkaline Phosphatase, subunit A"/>
    <property type="match status" value="1"/>
</dbReference>
<protein>
    <recommendedName>
        <fullName evidence="6">Sulfatase N-terminal domain-containing protein</fullName>
    </recommendedName>
</protein>
<keyword evidence="4" id="KW-0472">Membrane</keyword>
<evidence type="ECO:0000256" key="5">
    <source>
        <dbReference type="SAM" id="SignalP"/>
    </source>
</evidence>
<comment type="similarity">
    <text evidence="2">Belongs to the sulfatase family.</text>
</comment>
<feature type="domain" description="Sulfatase N-terminal" evidence="6">
    <location>
        <begin position="27"/>
        <end position="136"/>
    </location>
</feature>
<dbReference type="Gene3D" id="1.10.287.550">
    <property type="entry name" value="Helix hairpin bin"/>
    <property type="match status" value="1"/>
</dbReference>
<dbReference type="SUPFAM" id="SSF53649">
    <property type="entry name" value="Alkaline phosphatase-like"/>
    <property type="match status" value="1"/>
</dbReference>
<dbReference type="InterPro" id="IPR017850">
    <property type="entry name" value="Alkaline_phosphatase_core_sf"/>
</dbReference>
<dbReference type="EMBL" id="JAWQEG010002203">
    <property type="protein sequence ID" value="KAK3873638.1"/>
    <property type="molecule type" value="Genomic_DNA"/>
</dbReference>
<comment type="caution">
    <text evidence="7">The sequence shown here is derived from an EMBL/GenBank/DDBJ whole genome shotgun (WGS) entry which is preliminary data.</text>
</comment>
<feature type="region of interest" description="Disordered" evidence="3">
    <location>
        <begin position="361"/>
        <end position="382"/>
    </location>
</feature>
<accession>A0AAE1KII1</accession>
<keyword evidence="4" id="KW-0812">Transmembrane</keyword>
<evidence type="ECO:0000259" key="6">
    <source>
        <dbReference type="Pfam" id="PF00884"/>
    </source>
</evidence>
<evidence type="ECO:0000256" key="3">
    <source>
        <dbReference type="SAM" id="MobiDB-lite"/>
    </source>
</evidence>
<dbReference type="Gene3D" id="3.30.1120.10">
    <property type="match status" value="1"/>
</dbReference>
<evidence type="ECO:0000256" key="2">
    <source>
        <dbReference type="ARBA" id="ARBA00008779"/>
    </source>
</evidence>
<feature type="chain" id="PRO_5042222546" description="Sulfatase N-terminal domain-containing protein" evidence="5">
    <location>
        <begin position="20"/>
        <end position="581"/>
    </location>
</feature>
<evidence type="ECO:0000313" key="8">
    <source>
        <dbReference type="Proteomes" id="UP001286313"/>
    </source>
</evidence>
<organism evidence="7 8">
    <name type="scientific">Petrolisthes cinctipes</name>
    <name type="common">Flat porcelain crab</name>
    <dbReference type="NCBI Taxonomy" id="88211"/>
    <lineage>
        <taxon>Eukaryota</taxon>
        <taxon>Metazoa</taxon>
        <taxon>Ecdysozoa</taxon>
        <taxon>Arthropoda</taxon>
        <taxon>Crustacea</taxon>
        <taxon>Multicrustacea</taxon>
        <taxon>Malacostraca</taxon>
        <taxon>Eumalacostraca</taxon>
        <taxon>Eucarida</taxon>
        <taxon>Decapoda</taxon>
        <taxon>Pleocyemata</taxon>
        <taxon>Anomura</taxon>
        <taxon>Galatheoidea</taxon>
        <taxon>Porcellanidae</taxon>
        <taxon>Petrolisthes</taxon>
    </lineage>
</organism>
<evidence type="ECO:0000256" key="4">
    <source>
        <dbReference type="SAM" id="Phobius"/>
    </source>
</evidence>
<comment type="cofactor">
    <cofactor evidence="1">
        <name>Ca(2+)</name>
        <dbReference type="ChEBI" id="CHEBI:29108"/>
    </cofactor>
</comment>
<dbReference type="GO" id="GO:0004065">
    <property type="term" value="F:arylsulfatase activity"/>
    <property type="evidence" value="ECO:0007669"/>
    <property type="project" value="TreeGrafter"/>
</dbReference>
<reference evidence="7" key="1">
    <citation type="submission" date="2023-10" db="EMBL/GenBank/DDBJ databases">
        <title>Genome assemblies of two species of porcelain crab, Petrolisthes cinctipes and Petrolisthes manimaculis (Anomura: Porcellanidae).</title>
        <authorList>
            <person name="Angst P."/>
        </authorList>
    </citation>
    <scope>NUCLEOTIDE SEQUENCE</scope>
    <source>
        <strain evidence="7">PB745_01</strain>
        <tissue evidence="7">Gill</tissue>
    </source>
</reference>
<keyword evidence="8" id="KW-1185">Reference proteome</keyword>
<evidence type="ECO:0000313" key="7">
    <source>
        <dbReference type="EMBL" id="KAK3873638.1"/>
    </source>
</evidence>
<evidence type="ECO:0000256" key="1">
    <source>
        <dbReference type="ARBA" id="ARBA00001913"/>
    </source>
</evidence>
<proteinExistence type="inferred from homology"/>
<feature type="transmembrane region" description="Helical" evidence="4">
    <location>
        <begin position="202"/>
        <end position="221"/>
    </location>
</feature>
<keyword evidence="4" id="KW-1133">Transmembrane helix</keyword>